<evidence type="ECO:0000259" key="4">
    <source>
        <dbReference type="Pfam" id="PF00586"/>
    </source>
</evidence>
<gene>
    <name evidence="2 6" type="primary">thiL</name>
    <name evidence="6" type="ORF">HMPREF9141_0930</name>
</gene>
<dbReference type="InterPro" id="IPR006283">
    <property type="entry name" value="ThiL-like"/>
</dbReference>
<feature type="binding site" evidence="2">
    <location>
        <position position="393"/>
    </location>
    <ligand>
        <name>substrate</name>
    </ligand>
</feature>
<evidence type="ECO:0000256" key="3">
    <source>
        <dbReference type="SAM" id="Coils"/>
    </source>
</evidence>
<dbReference type="Pfam" id="PF00586">
    <property type="entry name" value="AIRS"/>
    <property type="match status" value="1"/>
</dbReference>
<dbReference type="GO" id="GO:0005524">
    <property type="term" value="F:ATP binding"/>
    <property type="evidence" value="ECO:0007669"/>
    <property type="project" value="UniProtKB-UniRule"/>
</dbReference>
<feature type="binding site" evidence="2">
    <location>
        <position position="155"/>
    </location>
    <ligand>
        <name>Mg(2+)</name>
        <dbReference type="ChEBI" id="CHEBI:18420"/>
        <label>1</label>
    </ligand>
</feature>
<dbReference type="Gene3D" id="3.30.1330.10">
    <property type="entry name" value="PurM-like, N-terminal domain"/>
    <property type="match status" value="1"/>
</dbReference>
<feature type="domain" description="PurM-like C-terminal" evidence="5">
    <location>
        <begin position="259"/>
        <end position="373"/>
    </location>
</feature>
<comment type="pathway">
    <text evidence="2">Cofactor biosynthesis; thiamine diphosphate biosynthesis; thiamine diphosphate from thiamine phosphate: step 1/1.</text>
</comment>
<dbReference type="PANTHER" id="PTHR30270:SF0">
    <property type="entry name" value="THIAMINE-MONOPHOSPHATE KINASE"/>
    <property type="match status" value="1"/>
</dbReference>
<feature type="binding site" evidence="2">
    <location>
        <position position="62"/>
    </location>
    <ligand>
        <name>Mg(2+)</name>
        <dbReference type="ChEBI" id="CHEBI:18420"/>
        <label>3</label>
    </ligand>
</feature>
<feature type="binding site" evidence="2">
    <location>
        <position position="76"/>
    </location>
    <ligand>
        <name>Mg(2+)</name>
        <dbReference type="ChEBI" id="CHEBI:18420"/>
        <label>4</label>
    </ligand>
</feature>
<keyword evidence="2" id="KW-0067">ATP-binding</keyword>
<organism evidence="6 7">
    <name type="scientific">Prevotella multiformis DSM 16608</name>
    <dbReference type="NCBI Taxonomy" id="888743"/>
    <lineage>
        <taxon>Bacteria</taxon>
        <taxon>Pseudomonadati</taxon>
        <taxon>Bacteroidota</taxon>
        <taxon>Bacteroidia</taxon>
        <taxon>Bacteroidales</taxon>
        <taxon>Prevotellaceae</taxon>
        <taxon>Prevotella</taxon>
    </lineage>
</organism>
<dbReference type="InterPro" id="IPR036921">
    <property type="entry name" value="PurM-like_N_sf"/>
</dbReference>
<dbReference type="Pfam" id="PF02769">
    <property type="entry name" value="AIRS_C"/>
    <property type="match status" value="1"/>
</dbReference>
<dbReference type="eggNOG" id="COG0611">
    <property type="taxonomic scope" value="Bacteria"/>
</dbReference>
<dbReference type="InterPro" id="IPR010918">
    <property type="entry name" value="PurM-like_C_dom"/>
</dbReference>
<feature type="binding site" evidence="2">
    <location>
        <position position="291"/>
    </location>
    <ligand>
        <name>Mg(2+)</name>
        <dbReference type="ChEBI" id="CHEBI:18420"/>
        <label>5</label>
    </ligand>
</feature>
<dbReference type="AlphaFoldDB" id="F0F5R4"/>
<evidence type="ECO:0000256" key="1">
    <source>
        <dbReference type="ARBA" id="ARBA00022977"/>
    </source>
</evidence>
<dbReference type="GO" id="GO:0000287">
    <property type="term" value="F:magnesium ion binding"/>
    <property type="evidence" value="ECO:0007669"/>
    <property type="project" value="UniProtKB-UniRule"/>
</dbReference>
<comment type="caution">
    <text evidence="6">The sequence shown here is derived from an EMBL/GenBank/DDBJ whole genome shotgun (WGS) entry which is preliminary data.</text>
</comment>
<dbReference type="HOGENOM" id="CLU_046964_1_0_10"/>
<accession>F0F5R4</accession>
<comment type="function">
    <text evidence="2">Catalyzes the ATP-dependent phosphorylation of thiamine-monophosphate (TMP) to form thiamine-pyrophosphate (TPP), the active form of vitamin B1.</text>
</comment>
<dbReference type="InterPro" id="IPR016188">
    <property type="entry name" value="PurM-like_N"/>
</dbReference>
<protein>
    <recommendedName>
        <fullName evidence="2">Thiamine-monophosphate kinase</fullName>
        <shortName evidence="2">TMP kinase</shortName>
        <shortName evidence="2">Thiamine-phosphate kinase</shortName>
        <ecNumber evidence="2">2.7.4.16</ecNumber>
    </recommendedName>
</protein>
<keyword evidence="2" id="KW-0460">Magnesium</keyword>
<comment type="catalytic activity">
    <reaction evidence="2">
        <text>thiamine phosphate + ATP = thiamine diphosphate + ADP</text>
        <dbReference type="Rhea" id="RHEA:15913"/>
        <dbReference type="ChEBI" id="CHEBI:30616"/>
        <dbReference type="ChEBI" id="CHEBI:37575"/>
        <dbReference type="ChEBI" id="CHEBI:58937"/>
        <dbReference type="ChEBI" id="CHEBI:456216"/>
        <dbReference type="EC" id="2.7.4.16"/>
    </reaction>
</comment>
<keyword evidence="2" id="KW-0547">Nucleotide-binding</keyword>
<dbReference type="GO" id="GO:0009228">
    <property type="term" value="P:thiamine biosynthetic process"/>
    <property type="evidence" value="ECO:0007669"/>
    <property type="project" value="UniProtKB-KW"/>
</dbReference>
<keyword evidence="2 6" id="KW-0418">Kinase</keyword>
<dbReference type="CDD" id="cd02194">
    <property type="entry name" value="ThiL"/>
    <property type="match status" value="1"/>
</dbReference>
<dbReference type="GO" id="GO:0009229">
    <property type="term" value="P:thiamine diphosphate biosynthetic process"/>
    <property type="evidence" value="ECO:0007669"/>
    <property type="project" value="UniProtKB-UniRule"/>
</dbReference>
<feature type="binding site" evidence="2">
    <location>
        <position position="137"/>
    </location>
    <ligand>
        <name>ATP</name>
        <dbReference type="ChEBI" id="CHEBI:30616"/>
    </ligand>
</feature>
<evidence type="ECO:0000313" key="7">
    <source>
        <dbReference type="Proteomes" id="UP000005697"/>
    </source>
</evidence>
<evidence type="ECO:0000313" key="6">
    <source>
        <dbReference type="EMBL" id="EGC20451.1"/>
    </source>
</evidence>
<name>F0F5R4_9BACT</name>
<keyword evidence="2 6" id="KW-0808">Transferase</keyword>
<feature type="binding site" evidence="2">
    <location>
        <position position="341"/>
    </location>
    <ligand>
        <name>substrate</name>
    </ligand>
</feature>
<dbReference type="EC" id="2.7.4.16" evidence="2"/>
<dbReference type="UniPathway" id="UPA00060">
    <property type="reaction ID" value="UER00142"/>
</dbReference>
<dbReference type="InterPro" id="IPR036676">
    <property type="entry name" value="PurM-like_C_sf"/>
</dbReference>
<feature type="binding site" evidence="2">
    <location>
        <position position="62"/>
    </location>
    <ligand>
        <name>Mg(2+)</name>
        <dbReference type="ChEBI" id="CHEBI:18420"/>
        <label>4</label>
    </ligand>
</feature>
<keyword evidence="1 2" id="KW-0784">Thiamine biosynthesis</keyword>
<dbReference type="NCBIfam" id="TIGR01379">
    <property type="entry name" value="thiL"/>
    <property type="match status" value="1"/>
</dbReference>
<feature type="domain" description="PurM-like N-terminal" evidence="4">
    <location>
        <begin position="60"/>
        <end position="172"/>
    </location>
</feature>
<dbReference type="STRING" id="888743.HMPREF9141_0930"/>
<reference evidence="6 7" key="1">
    <citation type="submission" date="2011-01" db="EMBL/GenBank/DDBJ databases">
        <authorList>
            <person name="Muzny D."/>
            <person name="Qin X."/>
            <person name="Deng J."/>
            <person name="Jiang H."/>
            <person name="Liu Y."/>
            <person name="Qu J."/>
            <person name="Song X.-Z."/>
            <person name="Zhang L."/>
            <person name="Thornton R."/>
            <person name="Coyle M."/>
            <person name="Francisco L."/>
            <person name="Jackson L."/>
            <person name="Javaid M."/>
            <person name="Korchina V."/>
            <person name="Kovar C."/>
            <person name="Mata R."/>
            <person name="Mathew T."/>
            <person name="Ngo R."/>
            <person name="Nguyen L."/>
            <person name="Nguyen N."/>
            <person name="Okwuonu G."/>
            <person name="Ongeri F."/>
            <person name="Pham C."/>
            <person name="Simmons D."/>
            <person name="Wilczek-Boney K."/>
            <person name="Hale W."/>
            <person name="Jakkamsetti A."/>
            <person name="Pham P."/>
            <person name="Ruth R."/>
            <person name="San Lucas F."/>
            <person name="Warren J."/>
            <person name="Zhang J."/>
            <person name="Zhao Z."/>
            <person name="Zhou C."/>
            <person name="Zhu D."/>
            <person name="Lee S."/>
            <person name="Bess C."/>
            <person name="Blankenburg K."/>
            <person name="Forbes L."/>
            <person name="Fu Q."/>
            <person name="Gubbala S."/>
            <person name="Hirani K."/>
            <person name="Jayaseelan J.C."/>
            <person name="Lara F."/>
            <person name="Munidasa M."/>
            <person name="Palculict T."/>
            <person name="Patil S."/>
            <person name="Pu L.-L."/>
            <person name="Saada N."/>
            <person name="Tang L."/>
            <person name="Weissenberger G."/>
            <person name="Zhu Y."/>
            <person name="Hemphill L."/>
            <person name="Shang Y."/>
            <person name="Youmans B."/>
            <person name="Ayvaz T."/>
            <person name="Ross M."/>
            <person name="Santibanez J."/>
            <person name="Aqrawi P."/>
            <person name="Gross S."/>
            <person name="Joshi V."/>
            <person name="Fowler G."/>
            <person name="Nazareth L."/>
            <person name="Reid J."/>
            <person name="Worley K."/>
            <person name="Petrosino J."/>
            <person name="Highlander S."/>
            <person name="Gibbs R."/>
        </authorList>
    </citation>
    <scope>NUCLEOTIDE SEQUENCE [LARGE SCALE GENOMIC DNA]</scope>
    <source>
        <strain evidence="6 7">DSM 16608</strain>
    </source>
</reference>
<dbReference type="EMBL" id="AEWX01000014">
    <property type="protein sequence ID" value="EGC20451.1"/>
    <property type="molecule type" value="Genomic_DNA"/>
</dbReference>
<keyword evidence="3" id="KW-0175">Coiled coil</keyword>
<keyword evidence="2" id="KW-0479">Metal-binding</keyword>
<feature type="coiled-coil region" evidence="3">
    <location>
        <begin position="203"/>
        <end position="249"/>
    </location>
</feature>
<dbReference type="Proteomes" id="UP000005697">
    <property type="component" value="Unassembled WGS sequence"/>
</dbReference>
<comment type="miscellaneous">
    <text evidence="2">Reaction mechanism of ThiL seems to utilize a direct, inline transfer of the gamma-phosphate of ATP to TMP rather than a phosphorylated enzyme intermediate.</text>
</comment>
<feature type="binding site" evidence="2">
    <location>
        <position position="290"/>
    </location>
    <ligand>
        <name>ATP</name>
        <dbReference type="ChEBI" id="CHEBI:30616"/>
    </ligand>
</feature>
<comment type="similarity">
    <text evidence="2">Belongs to the thiamine-monophosphate kinase family.</text>
</comment>
<evidence type="ECO:0000256" key="2">
    <source>
        <dbReference type="HAMAP-Rule" id="MF_02128"/>
    </source>
</evidence>
<feature type="binding site" evidence="2">
    <location>
        <position position="288"/>
    </location>
    <ligand>
        <name>Mg(2+)</name>
        <dbReference type="ChEBI" id="CHEBI:18420"/>
        <label>3</label>
    </ligand>
</feature>
<dbReference type="SUPFAM" id="SSF56042">
    <property type="entry name" value="PurM C-terminal domain-like"/>
    <property type="match status" value="1"/>
</dbReference>
<sequence length="398" mass="44948">MSWKRDCGNGKAGKMYVFRQKNSQSYLHSMEIKELGEFDFIDHLTKDIKPVNSSTVMGVGDDAAVLHYTDTETLVSSQMFMEGVQFDLTYIDMEHLAYKAAMITMSNIFAMNGHPRQLVVSLGLGKRFKVEDIDRFYSGLKKACGKWEVDIAGGDTTSSYTGLAISLTCIGEAAKADIVYRSGAHETDLICVTGDLGSAYMGLQILEREKTVYYQQVEEFNRKVKEAQRNKEQKQLEALQKERAAIEDFQPDFAGKEYLIDRQLKPEARGDILNQLREAGIHPTAMIDISDGLASELKHICKQSHCGCRIYEKNIPIDYQTAATCEEFNMNLTTAALNGGEDYELLFTVPIGDHEKIEKMENIRQIGYITKENLGTFLITRDGNEFELKAQGWRLKEN</sequence>
<feature type="binding site" evidence="2">
    <location>
        <begin position="154"/>
        <end position="155"/>
    </location>
    <ligand>
        <name>ATP</name>
        <dbReference type="ChEBI" id="CHEBI:30616"/>
    </ligand>
</feature>
<dbReference type="PANTHER" id="PTHR30270">
    <property type="entry name" value="THIAMINE-MONOPHOSPHATE KINASE"/>
    <property type="match status" value="1"/>
</dbReference>
<evidence type="ECO:0000259" key="5">
    <source>
        <dbReference type="Pfam" id="PF02769"/>
    </source>
</evidence>
<keyword evidence="7" id="KW-1185">Reference proteome</keyword>
<proteinExistence type="inferred from homology"/>
<feature type="binding site" evidence="2">
    <location>
        <position position="181"/>
    </location>
    <ligand>
        <name>ATP</name>
        <dbReference type="ChEBI" id="CHEBI:30616"/>
    </ligand>
</feature>
<dbReference type="HAMAP" id="MF_02128">
    <property type="entry name" value="TMP_kinase"/>
    <property type="match status" value="1"/>
</dbReference>
<dbReference type="SUPFAM" id="SSF55326">
    <property type="entry name" value="PurM N-terminal domain-like"/>
    <property type="match status" value="1"/>
</dbReference>
<feature type="binding site" evidence="2">
    <location>
        <position position="77"/>
    </location>
    <ligand>
        <name>Mg(2+)</name>
        <dbReference type="ChEBI" id="CHEBI:18420"/>
        <label>1</label>
    </ligand>
</feature>
<comment type="caution">
    <text evidence="2">Lacks conserved residue(s) required for the propagation of feature annotation.</text>
</comment>
<dbReference type="Gene3D" id="3.90.650.10">
    <property type="entry name" value="PurM-like C-terminal domain"/>
    <property type="match status" value="1"/>
</dbReference>
<dbReference type="GO" id="GO:0009030">
    <property type="term" value="F:thiamine-phosphate kinase activity"/>
    <property type="evidence" value="ECO:0007669"/>
    <property type="project" value="UniProtKB-UniRule"/>
</dbReference>